<organism evidence="2 3">
    <name type="scientific">Paenibacillus agilis</name>
    <dbReference type="NCBI Taxonomy" id="3020863"/>
    <lineage>
        <taxon>Bacteria</taxon>
        <taxon>Bacillati</taxon>
        <taxon>Bacillota</taxon>
        <taxon>Bacilli</taxon>
        <taxon>Bacillales</taxon>
        <taxon>Paenibacillaceae</taxon>
        <taxon>Paenibacillus</taxon>
    </lineage>
</organism>
<dbReference type="InterPro" id="IPR037053">
    <property type="entry name" value="Phage_tail_collar_dom_sf"/>
</dbReference>
<dbReference type="AlphaFoldDB" id="A0A559IGP4"/>
<evidence type="ECO:0000313" key="3">
    <source>
        <dbReference type="Proteomes" id="UP000318102"/>
    </source>
</evidence>
<accession>A0A559IGP4</accession>
<dbReference type="Gene3D" id="3.90.1340.10">
    <property type="entry name" value="Phage tail collar domain"/>
    <property type="match status" value="1"/>
</dbReference>
<keyword evidence="3" id="KW-1185">Reference proteome</keyword>
<name>A0A559IGP4_9BACL</name>
<dbReference type="InterPro" id="IPR011083">
    <property type="entry name" value="Phage_tail_collar_dom"/>
</dbReference>
<comment type="caution">
    <text evidence="2">The sequence shown here is derived from an EMBL/GenBank/DDBJ whole genome shotgun (WGS) entry which is preliminary data.</text>
</comment>
<evidence type="ECO:0000313" key="2">
    <source>
        <dbReference type="EMBL" id="TVX86811.1"/>
    </source>
</evidence>
<gene>
    <name evidence="2" type="ORF">FPZ44_23105</name>
</gene>
<sequence length="180" mass="19375">MAEAYLGEIRIFSGNFAPQGWELCNGQLMPIAQYTALYSILGVQYGGDGRSTFALPNLMGQAPMHQGDGPGLTPRTIGEQNGSPTVTLLETAIPSHTHIPQAINDVGSSNNPANQIWAQSPKQGRPGREEQNPLYDTTINTTLSPHALYPTGGSQPHNNMQPYLAQTFIICMNGVFPPRG</sequence>
<dbReference type="Proteomes" id="UP000318102">
    <property type="component" value="Unassembled WGS sequence"/>
</dbReference>
<proteinExistence type="predicted"/>
<dbReference type="SUPFAM" id="SSF88874">
    <property type="entry name" value="Receptor-binding domain of short tail fibre protein gp12"/>
    <property type="match status" value="1"/>
</dbReference>
<feature type="domain" description="Phage tail collar" evidence="1">
    <location>
        <begin position="7"/>
        <end position="63"/>
    </location>
</feature>
<dbReference type="OrthoDB" id="9810174at2"/>
<dbReference type="RefSeq" id="WP_144994420.1">
    <property type="nucleotide sequence ID" value="NZ_VNJK01000005.1"/>
</dbReference>
<dbReference type="EMBL" id="VNJK01000005">
    <property type="protein sequence ID" value="TVX86811.1"/>
    <property type="molecule type" value="Genomic_DNA"/>
</dbReference>
<protein>
    <submittedName>
        <fullName evidence="2">Phage tail protein</fullName>
    </submittedName>
</protein>
<reference evidence="2 3" key="1">
    <citation type="submission" date="2019-07" db="EMBL/GenBank/DDBJ databases">
        <authorList>
            <person name="Kim J."/>
        </authorList>
    </citation>
    <scope>NUCLEOTIDE SEQUENCE [LARGE SCALE GENOMIC DNA]</scope>
    <source>
        <strain evidence="2 3">N4</strain>
    </source>
</reference>
<dbReference type="Pfam" id="PF07484">
    <property type="entry name" value="Collar"/>
    <property type="match status" value="1"/>
</dbReference>
<evidence type="ECO:0000259" key="1">
    <source>
        <dbReference type="Pfam" id="PF07484"/>
    </source>
</evidence>